<dbReference type="AlphaFoldDB" id="A0A1G9YXW0"/>
<dbReference type="InterPro" id="IPR001387">
    <property type="entry name" value="Cro/C1-type_HTH"/>
</dbReference>
<dbReference type="EMBL" id="FNET01000036">
    <property type="protein sequence ID" value="SDN14029.1"/>
    <property type="molecule type" value="Genomic_DNA"/>
</dbReference>
<dbReference type="CDD" id="cd00093">
    <property type="entry name" value="HTH_XRE"/>
    <property type="match status" value="1"/>
</dbReference>
<proteinExistence type="predicted"/>
<accession>A0A1G9YXW0</accession>
<protein>
    <submittedName>
        <fullName evidence="2">Helix-turn-helix domain-containing protein</fullName>
    </submittedName>
</protein>
<sequence>MAVLDDALARKWLTAVELANTRDEAGLTQTALAKALGVSQGLVGHWEKWKYFPSEDHLRKWYEVCGAPAEAADLLVELATRPESRSWLARWKKIIPDDHFTRRYLGAEGLAAGLFIYVQMYVPALFQIPEYAAAATAPSARVPPEHQQLIVDLRMYRQQRVLDGDLHVTTVIEEDALDRPIAGHDVMQAQLRHLLTMAELPNCDIRIIPRDAGRHDGLEGRFTISHFQSAAGLRQAGPVVYVEIPGDAVYVTKQDRVAAYTKSSELLAATALSRAETIKAIEARLAA</sequence>
<name>A0A1G9YXW0_9PSEU</name>
<dbReference type="Pfam" id="PF19054">
    <property type="entry name" value="DUF5753"/>
    <property type="match status" value="1"/>
</dbReference>
<dbReference type="SUPFAM" id="SSF47413">
    <property type="entry name" value="lambda repressor-like DNA-binding domains"/>
    <property type="match status" value="1"/>
</dbReference>
<dbReference type="InterPro" id="IPR010982">
    <property type="entry name" value="Lambda_DNA-bd_dom_sf"/>
</dbReference>
<dbReference type="RefSeq" id="WP_176930019.1">
    <property type="nucleotide sequence ID" value="NZ_FNET01000036.1"/>
</dbReference>
<dbReference type="Gene3D" id="1.10.260.40">
    <property type="entry name" value="lambda repressor-like DNA-binding domains"/>
    <property type="match status" value="1"/>
</dbReference>
<dbReference type="Proteomes" id="UP000199682">
    <property type="component" value="Unassembled WGS sequence"/>
</dbReference>
<dbReference type="Pfam" id="PF13560">
    <property type="entry name" value="HTH_31"/>
    <property type="match status" value="1"/>
</dbReference>
<gene>
    <name evidence="2" type="ORF">SAMN04488074_13626</name>
</gene>
<evidence type="ECO:0000313" key="2">
    <source>
        <dbReference type="EMBL" id="SDN14029.1"/>
    </source>
</evidence>
<dbReference type="PROSITE" id="PS50943">
    <property type="entry name" value="HTH_CROC1"/>
    <property type="match status" value="1"/>
</dbReference>
<organism evidence="2 3">
    <name type="scientific">Lentzea albidocapillata subsp. violacea</name>
    <dbReference type="NCBI Taxonomy" id="128104"/>
    <lineage>
        <taxon>Bacteria</taxon>
        <taxon>Bacillati</taxon>
        <taxon>Actinomycetota</taxon>
        <taxon>Actinomycetes</taxon>
        <taxon>Pseudonocardiales</taxon>
        <taxon>Pseudonocardiaceae</taxon>
        <taxon>Lentzea</taxon>
    </lineage>
</organism>
<evidence type="ECO:0000313" key="3">
    <source>
        <dbReference type="Proteomes" id="UP000199682"/>
    </source>
</evidence>
<dbReference type="InterPro" id="IPR043917">
    <property type="entry name" value="DUF5753"/>
</dbReference>
<evidence type="ECO:0000259" key="1">
    <source>
        <dbReference type="PROSITE" id="PS50943"/>
    </source>
</evidence>
<reference evidence="3" key="1">
    <citation type="submission" date="2016-10" db="EMBL/GenBank/DDBJ databases">
        <authorList>
            <person name="Varghese N."/>
            <person name="Submissions S."/>
        </authorList>
    </citation>
    <scope>NUCLEOTIDE SEQUENCE [LARGE SCALE GENOMIC DNA]</scope>
    <source>
        <strain evidence="3">DSM 44796</strain>
    </source>
</reference>
<dbReference type="SMART" id="SM00530">
    <property type="entry name" value="HTH_XRE"/>
    <property type="match status" value="1"/>
</dbReference>
<dbReference type="GO" id="GO:0003677">
    <property type="term" value="F:DNA binding"/>
    <property type="evidence" value="ECO:0007669"/>
    <property type="project" value="InterPro"/>
</dbReference>
<feature type="domain" description="HTH cro/C1-type" evidence="1">
    <location>
        <begin position="18"/>
        <end position="72"/>
    </location>
</feature>